<feature type="region of interest" description="Disordered" evidence="1">
    <location>
        <begin position="1"/>
        <end position="82"/>
    </location>
</feature>
<feature type="compositionally biased region" description="Low complexity" evidence="1">
    <location>
        <begin position="58"/>
        <end position="72"/>
    </location>
</feature>
<comment type="caution">
    <text evidence="3">The sequence shown here is derived from an EMBL/GenBank/DDBJ whole genome shotgun (WGS) entry which is preliminary data.</text>
</comment>
<evidence type="ECO:0000313" key="3">
    <source>
        <dbReference type="EMBL" id="KAK4096145.1"/>
    </source>
</evidence>
<evidence type="ECO:0000313" key="4">
    <source>
        <dbReference type="Proteomes" id="UP001305647"/>
    </source>
</evidence>
<accession>A0AAN6SW81</accession>
<dbReference type="AlphaFoldDB" id="A0AAN6SW81"/>
<keyword evidence="4" id="KW-1185">Reference proteome</keyword>
<feature type="domain" description="NWD NACHT-NTPase N-terminal" evidence="2">
    <location>
        <begin position="106"/>
        <end position="217"/>
    </location>
</feature>
<dbReference type="EMBL" id="MU863735">
    <property type="protein sequence ID" value="KAK4096145.1"/>
    <property type="molecule type" value="Genomic_DNA"/>
</dbReference>
<protein>
    <recommendedName>
        <fullName evidence="2">NWD NACHT-NTPase N-terminal domain-containing protein</fullName>
    </recommendedName>
</protein>
<organism evidence="3 4">
    <name type="scientific">Parathielavia hyrcaniae</name>
    <dbReference type="NCBI Taxonomy" id="113614"/>
    <lineage>
        <taxon>Eukaryota</taxon>
        <taxon>Fungi</taxon>
        <taxon>Dikarya</taxon>
        <taxon>Ascomycota</taxon>
        <taxon>Pezizomycotina</taxon>
        <taxon>Sordariomycetes</taxon>
        <taxon>Sordariomycetidae</taxon>
        <taxon>Sordariales</taxon>
        <taxon>Chaetomiaceae</taxon>
        <taxon>Parathielavia</taxon>
    </lineage>
</organism>
<feature type="compositionally biased region" description="Low complexity" evidence="1">
    <location>
        <begin position="16"/>
        <end position="27"/>
    </location>
</feature>
<feature type="compositionally biased region" description="Basic residues" evidence="1">
    <location>
        <begin position="1"/>
        <end position="15"/>
    </location>
</feature>
<reference evidence="3" key="1">
    <citation type="journal article" date="2023" name="Mol. Phylogenet. Evol.">
        <title>Genome-scale phylogeny and comparative genomics of the fungal order Sordariales.</title>
        <authorList>
            <person name="Hensen N."/>
            <person name="Bonometti L."/>
            <person name="Westerberg I."/>
            <person name="Brannstrom I.O."/>
            <person name="Guillou S."/>
            <person name="Cros-Aarteil S."/>
            <person name="Calhoun S."/>
            <person name="Haridas S."/>
            <person name="Kuo A."/>
            <person name="Mondo S."/>
            <person name="Pangilinan J."/>
            <person name="Riley R."/>
            <person name="LaButti K."/>
            <person name="Andreopoulos B."/>
            <person name="Lipzen A."/>
            <person name="Chen C."/>
            <person name="Yan M."/>
            <person name="Daum C."/>
            <person name="Ng V."/>
            <person name="Clum A."/>
            <person name="Steindorff A."/>
            <person name="Ohm R.A."/>
            <person name="Martin F."/>
            <person name="Silar P."/>
            <person name="Natvig D.O."/>
            <person name="Lalanne C."/>
            <person name="Gautier V."/>
            <person name="Ament-Velasquez S.L."/>
            <person name="Kruys A."/>
            <person name="Hutchinson M.I."/>
            <person name="Powell A.J."/>
            <person name="Barry K."/>
            <person name="Miller A.N."/>
            <person name="Grigoriev I.V."/>
            <person name="Debuchy R."/>
            <person name="Gladieux P."/>
            <person name="Hiltunen Thoren M."/>
            <person name="Johannesson H."/>
        </authorList>
    </citation>
    <scope>NUCLEOTIDE SEQUENCE</scope>
    <source>
        <strain evidence="3">CBS 757.83</strain>
    </source>
</reference>
<dbReference type="Pfam" id="PF17100">
    <property type="entry name" value="NACHT_N"/>
    <property type="match status" value="1"/>
</dbReference>
<evidence type="ECO:0000259" key="2">
    <source>
        <dbReference type="Pfam" id="PF17100"/>
    </source>
</evidence>
<name>A0AAN6SW81_9PEZI</name>
<proteinExistence type="predicted"/>
<evidence type="ECO:0000256" key="1">
    <source>
        <dbReference type="SAM" id="MobiDB-lite"/>
    </source>
</evidence>
<dbReference type="InterPro" id="IPR031359">
    <property type="entry name" value="NACHT_N"/>
</dbReference>
<reference evidence="3" key="2">
    <citation type="submission" date="2023-05" db="EMBL/GenBank/DDBJ databases">
        <authorList>
            <consortium name="Lawrence Berkeley National Laboratory"/>
            <person name="Steindorff A."/>
            <person name="Hensen N."/>
            <person name="Bonometti L."/>
            <person name="Westerberg I."/>
            <person name="Brannstrom I.O."/>
            <person name="Guillou S."/>
            <person name="Cros-Aarteil S."/>
            <person name="Calhoun S."/>
            <person name="Haridas S."/>
            <person name="Kuo A."/>
            <person name="Mondo S."/>
            <person name="Pangilinan J."/>
            <person name="Riley R."/>
            <person name="Labutti K."/>
            <person name="Andreopoulos B."/>
            <person name="Lipzen A."/>
            <person name="Chen C."/>
            <person name="Yanf M."/>
            <person name="Daum C."/>
            <person name="Ng V."/>
            <person name="Clum A."/>
            <person name="Ohm R."/>
            <person name="Martin F."/>
            <person name="Silar P."/>
            <person name="Natvig D."/>
            <person name="Lalanne C."/>
            <person name="Gautier V."/>
            <person name="Ament-Velasquez S.L."/>
            <person name="Kruys A."/>
            <person name="Hutchinson M.I."/>
            <person name="Powell A.J."/>
            <person name="Barry K."/>
            <person name="Miller A.N."/>
            <person name="Grigoriev I.V."/>
            <person name="Debuchy R."/>
            <person name="Gladieux P."/>
            <person name="Thoren M.H."/>
            <person name="Johannesson H."/>
        </authorList>
    </citation>
    <scope>NUCLEOTIDE SEQUENCE</scope>
    <source>
        <strain evidence="3">CBS 757.83</strain>
    </source>
</reference>
<dbReference type="Proteomes" id="UP001305647">
    <property type="component" value="Unassembled WGS sequence"/>
</dbReference>
<sequence>MTQKSWKKLFGRRRAASPAPSATPSTTNVQSSDQGTAEHGSKASSIIATESCAPPSPSAAAARAARPGAYARAPDDHQPLQASQALPPALPAESTEQPTPVLSVSERLWNDAYDSLEADNSELVLLYVKRLETALGANSGVAHDTNISTELHNPTKRQMHMRRLVEEGQAKISRASKITNGVGDVAGFVLSAKGLIDLAVQSVPQAALPWAGVCVGLVFALGCK</sequence>
<gene>
    <name evidence="3" type="ORF">N658DRAFT_490173</name>
</gene>